<dbReference type="PANTHER" id="PTHR42879:SF2">
    <property type="entry name" value="3-OXOACYL-[ACYL-CARRIER-PROTEIN] REDUCTASE FABG"/>
    <property type="match status" value="1"/>
</dbReference>
<dbReference type="PRINTS" id="PR00081">
    <property type="entry name" value="GDHRDH"/>
</dbReference>
<dbReference type="AlphaFoldDB" id="A0A5S5DA78"/>
<comment type="caution">
    <text evidence="4">The sequence shown here is derived from an EMBL/GenBank/DDBJ whole genome shotgun (WGS) entry which is preliminary data.</text>
</comment>
<dbReference type="GO" id="GO:0016491">
    <property type="term" value="F:oxidoreductase activity"/>
    <property type="evidence" value="ECO:0007669"/>
    <property type="project" value="UniProtKB-KW"/>
</dbReference>
<dbReference type="Proteomes" id="UP000325105">
    <property type="component" value="Unassembled WGS sequence"/>
</dbReference>
<keyword evidence="5" id="KW-1185">Reference proteome</keyword>
<dbReference type="OrthoDB" id="9803333at2"/>
<dbReference type="PANTHER" id="PTHR42879">
    <property type="entry name" value="3-OXOACYL-(ACYL-CARRIER-PROTEIN) REDUCTASE"/>
    <property type="match status" value="1"/>
</dbReference>
<dbReference type="RefSeq" id="WP_148909377.1">
    <property type="nucleotide sequence ID" value="NZ_VNHX01000017.1"/>
</dbReference>
<accession>A0A5S5DA78</accession>
<protein>
    <submittedName>
        <fullName evidence="4">NAD(P)-dependent dehydrogenase (Short-subunit alcohol dehydrogenase family)</fullName>
    </submittedName>
</protein>
<evidence type="ECO:0000256" key="3">
    <source>
        <dbReference type="ARBA" id="ARBA00023002"/>
    </source>
</evidence>
<dbReference type="Gene3D" id="3.40.50.720">
    <property type="entry name" value="NAD(P)-binding Rossmann-like Domain"/>
    <property type="match status" value="1"/>
</dbReference>
<evidence type="ECO:0000256" key="1">
    <source>
        <dbReference type="ARBA" id="ARBA00006484"/>
    </source>
</evidence>
<organism evidence="4 5">
    <name type="scientific">Sphingobacterium allocomposti</name>
    <dbReference type="NCBI Taxonomy" id="415956"/>
    <lineage>
        <taxon>Bacteria</taxon>
        <taxon>Pseudomonadati</taxon>
        <taxon>Bacteroidota</taxon>
        <taxon>Sphingobacteriia</taxon>
        <taxon>Sphingobacteriales</taxon>
        <taxon>Sphingobacteriaceae</taxon>
        <taxon>Sphingobacterium</taxon>
    </lineage>
</organism>
<keyword evidence="2" id="KW-0521">NADP</keyword>
<comment type="similarity">
    <text evidence="1">Belongs to the short-chain dehydrogenases/reductases (SDR) family.</text>
</comment>
<dbReference type="InterPro" id="IPR036291">
    <property type="entry name" value="NAD(P)-bd_dom_sf"/>
</dbReference>
<keyword evidence="3" id="KW-0560">Oxidoreductase</keyword>
<dbReference type="Pfam" id="PF13561">
    <property type="entry name" value="adh_short_C2"/>
    <property type="match status" value="1"/>
</dbReference>
<evidence type="ECO:0000313" key="5">
    <source>
        <dbReference type="Proteomes" id="UP000325105"/>
    </source>
</evidence>
<evidence type="ECO:0000256" key="2">
    <source>
        <dbReference type="ARBA" id="ARBA00022857"/>
    </source>
</evidence>
<dbReference type="FunFam" id="3.40.50.720:FF:000374">
    <property type="entry name" value="3-oxoacyl-(Acyl-carrier-protein) reductase"/>
    <property type="match status" value="1"/>
</dbReference>
<evidence type="ECO:0000313" key="4">
    <source>
        <dbReference type="EMBL" id="TYP92278.1"/>
    </source>
</evidence>
<dbReference type="SUPFAM" id="SSF51735">
    <property type="entry name" value="NAD(P)-binding Rossmann-fold domains"/>
    <property type="match status" value="1"/>
</dbReference>
<proteinExistence type="inferred from homology"/>
<name>A0A5S5DA78_9SPHI</name>
<dbReference type="InterPro" id="IPR002347">
    <property type="entry name" value="SDR_fam"/>
</dbReference>
<gene>
    <name evidence="4" type="ORF">BC792_11753</name>
</gene>
<dbReference type="PRINTS" id="PR00080">
    <property type="entry name" value="SDRFAMILY"/>
</dbReference>
<sequence>MNTGKIALVTGGSRGIGKDIVESLAKKGVNIVFTYHTNKDKAEEVLDLVRQSGVQAWAIPLDVVDLRSFDSFIQRVIATLKNDLGVDRIDYLVNNAGTAMYQPLHDATEEQADEALTIHYKAVLFLTQKLLPYLQDGAGIVNISSGLTRMTFAGSALYASAKAAVEVLTRYMAREFSDRKIRANVVAPGAIETDFGGGRTRDNKEINAHIASVTALGRAGLPSDIGGVVAFLCSPEASWINGQRIEVSGGMML</sequence>
<reference evidence="4 5" key="1">
    <citation type="submission" date="2019-07" db="EMBL/GenBank/DDBJ databases">
        <title>Genomic Encyclopedia of Archaeal and Bacterial Type Strains, Phase II (KMG-II): from individual species to whole genera.</title>
        <authorList>
            <person name="Goeker M."/>
        </authorList>
    </citation>
    <scope>NUCLEOTIDE SEQUENCE [LARGE SCALE GENOMIC DNA]</scope>
    <source>
        <strain evidence="4 5">DSM 18850</strain>
    </source>
</reference>
<dbReference type="InterPro" id="IPR050259">
    <property type="entry name" value="SDR"/>
</dbReference>
<dbReference type="EMBL" id="VNHX01000017">
    <property type="protein sequence ID" value="TYP92278.1"/>
    <property type="molecule type" value="Genomic_DNA"/>
</dbReference>